<evidence type="ECO:0000313" key="12">
    <source>
        <dbReference type="Proteomes" id="UP000785679"/>
    </source>
</evidence>
<evidence type="ECO:0000256" key="2">
    <source>
        <dbReference type="ARBA" id="ARBA00022723"/>
    </source>
</evidence>
<comment type="function">
    <text evidence="9">Destroys radicals which are normally produced within the cells and which are toxic to biological systems.</text>
</comment>
<evidence type="ECO:0000256" key="6">
    <source>
        <dbReference type="ARBA" id="ARBA00023008"/>
    </source>
</evidence>
<dbReference type="GO" id="GO:0005507">
    <property type="term" value="F:copper ion binding"/>
    <property type="evidence" value="ECO:0007669"/>
    <property type="project" value="InterPro"/>
</dbReference>
<evidence type="ECO:0000256" key="4">
    <source>
        <dbReference type="ARBA" id="ARBA00022862"/>
    </source>
</evidence>
<keyword evidence="2 9" id="KW-0479">Metal-binding</keyword>
<evidence type="ECO:0000256" key="7">
    <source>
        <dbReference type="ARBA" id="ARBA00023157"/>
    </source>
</evidence>
<dbReference type="InterPro" id="IPR001424">
    <property type="entry name" value="SOD_Cu_Zn_dom"/>
</dbReference>
<dbReference type="EC" id="1.15.1.1" evidence="9"/>
<dbReference type="OrthoDB" id="427596at2759"/>
<comment type="cofactor">
    <cofactor evidence="9">
        <name>Cu cation</name>
        <dbReference type="ChEBI" id="CHEBI:23378"/>
    </cofactor>
    <text evidence="9">Binds 1 copper ion per subunit.</text>
</comment>
<name>A0A8J8NJH1_HALGN</name>
<keyword evidence="7" id="KW-1015">Disulfide bond</keyword>
<dbReference type="PRINTS" id="PR00068">
    <property type="entry name" value="CUZNDISMTASE"/>
</dbReference>
<dbReference type="SUPFAM" id="SSF49329">
    <property type="entry name" value="Cu,Zn superoxide dismutase-like"/>
    <property type="match status" value="1"/>
</dbReference>
<evidence type="ECO:0000256" key="3">
    <source>
        <dbReference type="ARBA" id="ARBA00022833"/>
    </source>
</evidence>
<keyword evidence="5 9" id="KW-0560">Oxidoreductase</keyword>
<accession>A0A8J8NJH1</accession>
<feature type="domain" description="Superoxide dismutase copper/zinc binding" evidence="10">
    <location>
        <begin position="47"/>
        <end position="182"/>
    </location>
</feature>
<dbReference type="InterPro" id="IPR018152">
    <property type="entry name" value="SOD_Cu/Zn_BS"/>
</dbReference>
<dbReference type="PROSITE" id="PS00332">
    <property type="entry name" value="SOD_CU_ZN_2"/>
    <property type="match status" value="1"/>
</dbReference>
<dbReference type="GO" id="GO:0004784">
    <property type="term" value="F:superoxide dismutase activity"/>
    <property type="evidence" value="ECO:0007669"/>
    <property type="project" value="UniProtKB-EC"/>
</dbReference>
<keyword evidence="4" id="KW-0049">Antioxidant</keyword>
<dbReference type="GO" id="GO:0009507">
    <property type="term" value="C:chloroplast"/>
    <property type="evidence" value="ECO:0007669"/>
    <property type="project" value="UniProtKB-ARBA"/>
</dbReference>
<reference evidence="11" key="1">
    <citation type="submission" date="2019-06" db="EMBL/GenBank/DDBJ databases">
        <authorList>
            <person name="Zheng W."/>
        </authorList>
    </citation>
    <scope>NUCLEOTIDE SEQUENCE</scope>
    <source>
        <strain evidence="11">QDHG01</strain>
    </source>
</reference>
<keyword evidence="6 9" id="KW-0186">Copper</keyword>
<dbReference type="Gene3D" id="2.60.40.200">
    <property type="entry name" value="Superoxide dismutase, copper/zinc binding domain"/>
    <property type="match status" value="1"/>
</dbReference>
<dbReference type="EMBL" id="RRYP01015688">
    <property type="protein sequence ID" value="TNV75400.1"/>
    <property type="molecule type" value="Genomic_DNA"/>
</dbReference>
<evidence type="ECO:0000256" key="1">
    <source>
        <dbReference type="ARBA" id="ARBA00010457"/>
    </source>
</evidence>
<evidence type="ECO:0000259" key="10">
    <source>
        <dbReference type="Pfam" id="PF00080"/>
    </source>
</evidence>
<dbReference type="AlphaFoldDB" id="A0A8J8NJH1"/>
<evidence type="ECO:0000256" key="9">
    <source>
        <dbReference type="RuleBase" id="RU000393"/>
    </source>
</evidence>
<organism evidence="11 12">
    <name type="scientific">Halteria grandinella</name>
    <dbReference type="NCBI Taxonomy" id="5974"/>
    <lineage>
        <taxon>Eukaryota</taxon>
        <taxon>Sar</taxon>
        <taxon>Alveolata</taxon>
        <taxon>Ciliophora</taxon>
        <taxon>Intramacronucleata</taxon>
        <taxon>Spirotrichea</taxon>
        <taxon>Stichotrichia</taxon>
        <taxon>Sporadotrichida</taxon>
        <taxon>Halteriidae</taxon>
        <taxon>Halteria</taxon>
    </lineage>
</organism>
<gene>
    <name evidence="11" type="ORF">FGO68_gene12724</name>
</gene>
<comment type="catalytic activity">
    <reaction evidence="8 9">
        <text>2 superoxide + 2 H(+) = H2O2 + O2</text>
        <dbReference type="Rhea" id="RHEA:20696"/>
        <dbReference type="ChEBI" id="CHEBI:15378"/>
        <dbReference type="ChEBI" id="CHEBI:15379"/>
        <dbReference type="ChEBI" id="CHEBI:16240"/>
        <dbReference type="ChEBI" id="CHEBI:18421"/>
        <dbReference type="EC" id="1.15.1.1"/>
    </reaction>
</comment>
<dbReference type="Pfam" id="PF00080">
    <property type="entry name" value="Sod_Cu"/>
    <property type="match status" value="1"/>
</dbReference>
<dbReference type="Proteomes" id="UP000785679">
    <property type="component" value="Unassembled WGS sequence"/>
</dbReference>
<dbReference type="FunFam" id="2.60.40.200:FF:000003">
    <property type="entry name" value="Superoxide dismutase [Cu-Zn], chloroplastic"/>
    <property type="match status" value="1"/>
</dbReference>
<dbReference type="InterPro" id="IPR036423">
    <property type="entry name" value="SOD-like_Cu/Zn_dom_sf"/>
</dbReference>
<comment type="caution">
    <text evidence="11">The sequence shown here is derived from an EMBL/GenBank/DDBJ whole genome shotgun (WGS) entry which is preliminary data.</text>
</comment>
<evidence type="ECO:0000256" key="5">
    <source>
        <dbReference type="ARBA" id="ARBA00023002"/>
    </source>
</evidence>
<comment type="similarity">
    <text evidence="1 9">Belongs to the Cu-Zn superoxide dismutase family.</text>
</comment>
<dbReference type="CDD" id="cd00305">
    <property type="entry name" value="Cu-Zn_Superoxide_Dismutase"/>
    <property type="match status" value="1"/>
</dbReference>
<protein>
    <recommendedName>
        <fullName evidence="9">Superoxide dismutase [Cu-Zn]</fullName>
        <ecNumber evidence="9">1.15.1.1</ecNumber>
    </recommendedName>
</protein>
<comment type="cofactor">
    <cofactor evidence="9">
        <name>Zn(2+)</name>
        <dbReference type="ChEBI" id="CHEBI:29105"/>
    </cofactor>
    <text evidence="9">Binds 1 zinc ion per subunit.</text>
</comment>
<sequence length="187" mass="19752">MASKLLLASAFTYLLNRDTSRTSELAEGVLQRKAICLLESQPNETAKGVVNFSQAGAFALCEINATLTGLAPSKKHGFHIHQYGNLSQGCVTAGPHYNPFGHTHSGPKSVARHVGDLGNVESDAEGKATYHLLDHQVNLYGPYSVIGRSVVLHRGEDDLGLGGNEESLKTGNAGARIACGVIGLAME</sequence>
<keyword evidence="12" id="KW-1185">Reference proteome</keyword>
<dbReference type="InterPro" id="IPR024134">
    <property type="entry name" value="SOD_Cu/Zn_/chaperone"/>
</dbReference>
<keyword evidence="3 9" id="KW-0862">Zinc</keyword>
<dbReference type="PANTHER" id="PTHR10003">
    <property type="entry name" value="SUPEROXIDE DISMUTASE CU-ZN -RELATED"/>
    <property type="match status" value="1"/>
</dbReference>
<evidence type="ECO:0000256" key="8">
    <source>
        <dbReference type="ARBA" id="ARBA00049204"/>
    </source>
</evidence>
<evidence type="ECO:0000313" key="11">
    <source>
        <dbReference type="EMBL" id="TNV75400.1"/>
    </source>
</evidence>
<proteinExistence type="inferred from homology"/>